<feature type="transmembrane region" description="Helical" evidence="1">
    <location>
        <begin position="250"/>
        <end position="272"/>
    </location>
</feature>
<feature type="transmembrane region" description="Helical" evidence="1">
    <location>
        <begin position="20"/>
        <end position="38"/>
    </location>
</feature>
<dbReference type="RefSeq" id="WP_133332946.1">
    <property type="nucleotide sequence ID" value="NZ_SMYO01000002.1"/>
</dbReference>
<dbReference type="Pfam" id="PF05552">
    <property type="entry name" value="MS_channel_1st_1"/>
    <property type="match status" value="5"/>
</dbReference>
<feature type="transmembrane region" description="Helical" evidence="1">
    <location>
        <begin position="115"/>
        <end position="134"/>
    </location>
</feature>
<dbReference type="GO" id="GO:0008381">
    <property type="term" value="F:mechanosensitive monoatomic ion channel activity"/>
    <property type="evidence" value="ECO:0007669"/>
    <property type="project" value="InterPro"/>
</dbReference>
<feature type="transmembrane region" description="Helical" evidence="1">
    <location>
        <begin position="385"/>
        <end position="409"/>
    </location>
</feature>
<feature type="transmembrane region" description="Helical" evidence="1">
    <location>
        <begin position="454"/>
        <end position="475"/>
    </location>
</feature>
<gene>
    <name evidence="2" type="ORF">E2K98_03795</name>
</gene>
<feature type="transmembrane region" description="Helical" evidence="1">
    <location>
        <begin position="352"/>
        <end position="373"/>
    </location>
</feature>
<dbReference type="AlphaFoldDB" id="A0A4R5VX94"/>
<dbReference type="NCBIfam" id="NF033912">
    <property type="entry name" value="msc"/>
    <property type="match status" value="1"/>
</dbReference>
<reference evidence="2 3" key="1">
    <citation type="submission" date="2019-03" db="EMBL/GenBank/DDBJ databases">
        <title>Bacillus niacini sp. nov. a Nicotinate-Metabolizing Mesophile Isolated from Soil.</title>
        <authorList>
            <person name="Zhang G."/>
        </authorList>
    </citation>
    <scope>NUCLEOTIDE SEQUENCE [LARGE SCALE GENOMIC DNA]</scope>
    <source>
        <strain evidence="2 3">WN066</strain>
    </source>
</reference>
<dbReference type="Gene3D" id="1.10.287.1260">
    <property type="match status" value="3"/>
</dbReference>
<evidence type="ECO:0000256" key="1">
    <source>
        <dbReference type="SAM" id="Phobius"/>
    </source>
</evidence>
<feature type="transmembrane region" description="Helical" evidence="1">
    <location>
        <begin position="421"/>
        <end position="442"/>
    </location>
</feature>
<dbReference type="InterPro" id="IPR045275">
    <property type="entry name" value="MscS_archaea/bacteria_type"/>
</dbReference>
<evidence type="ECO:0000313" key="3">
    <source>
        <dbReference type="Proteomes" id="UP000295132"/>
    </source>
</evidence>
<dbReference type="PANTHER" id="PTHR30221">
    <property type="entry name" value="SMALL-CONDUCTANCE MECHANOSENSITIVE CHANNEL"/>
    <property type="match status" value="1"/>
</dbReference>
<feature type="transmembrane region" description="Helical" evidence="1">
    <location>
        <begin position="207"/>
        <end position="229"/>
    </location>
</feature>
<protein>
    <recommendedName>
        <fullName evidence="4">Mechanosensitive ion channel</fullName>
    </recommendedName>
</protein>
<dbReference type="PANTHER" id="PTHR30221:SF1">
    <property type="entry name" value="SMALL-CONDUCTANCE MECHANOSENSITIVE CHANNEL"/>
    <property type="match status" value="1"/>
</dbReference>
<evidence type="ECO:0008006" key="4">
    <source>
        <dbReference type="Google" id="ProtNLM"/>
    </source>
</evidence>
<comment type="caution">
    <text evidence="2">The sequence shown here is derived from an EMBL/GenBank/DDBJ whole genome shotgun (WGS) entry which is preliminary data.</text>
</comment>
<feature type="transmembrane region" description="Helical" evidence="1">
    <location>
        <begin position="72"/>
        <end position="95"/>
    </location>
</feature>
<proteinExistence type="predicted"/>
<dbReference type="Proteomes" id="UP000295132">
    <property type="component" value="Unassembled WGS sequence"/>
</dbReference>
<organism evidence="2 3">
    <name type="scientific">Bacillus salipaludis</name>
    <dbReference type="NCBI Taxonomy" id="2547811"/>
    <lineage>
        <taxon>Bacteria</taxon>
        <taxon>Bacillati</taxon>
        <taxon>Bacillota</taxon>
        <taxon>Bacilli</taxon>
        <taxon>Bacillales</taxon>
        <taxon>Bacillaceae</taxon>
        <taxon>Bacillus</taxon>
    </lineage>
</organism>
<keyword evidence="1" id="KW-0812">Transmembrane</keyword>
<name>A0A4R5VX94_9BACI</name>
<evidence type="ECO:0000313" key="2">
    <source>
        <dbReference type="EMBL" id="TDK64000.1"/>
    </source>
</evidence>
<keyword evidence="1" id="KW-1133">Transmembrane helix</keyword>
<accession>A0A4R5VX94</accession>
<sequence length="496" mass="54393">MNLNQMMNGWSYYLQQIPNVLLALLVLLVGWLIAKAIGKAVEAGLKKTNLDNKLFSNVGNRKVSSEVIIGKIVYYLLLVFVWIIFFNMLNLSLIAAPLVKMVSTLTGAIPNLLKAALILLLAWVVAYLVRMLFIKGASMFHFERHLVKWRMNKSEVDAFNVINSIAKGLFYFILLLFLPAVLGALHMEGVSDPFSHALSSMLSFIPKLFAAALIGFIGWLIAKIVRDILTNLLKSIGMDSIGQRMGLMDNLSGVIGNIAFVLVLIPAIISALEKLDLKGISDPAIAMLHRVLTLIPNVLVAIVFILAGLWVGKWLEKMVAQMLWRLKFDSLFHQMGIGSLTPEKSKYTLSQVVGLLVKIVVVLLFTAEALQIVHLNFLVSLASGVIAYLPMLLAAIVILGIGLYLGQLVGRVLQNVLQHRYARTLAAVAKYTIFAITLFMALDQLGVAHSIVNAAFILVLGGLALAFGLAFGIGGKEFAGKYLRKLDEKLSEGKNI</sequence>
<dbReference type="InterPro" id="IPR008910">
    <property type="entry name" value="MSC_TM_helix"/>
</dbReference>
<feature type="transmembrane region" description="Helical" evidence="1">
    <location>
        <begin position="292"/>
        <end position="312"/>
    </location>
</feature>
<dbReference type="EMBL" id="SMYO01000002">
    <property type="protein sequence ID" value="TDK64000.1"/>
    <property type="molecule type" value="Genomic_DNA"/>
</dbReference>
<feature type="transmembrane region" description="Helical" evidence="1">
    <location>
        <begin position="169"/>
        <end position="187"/>
    </location>
</feature>
<keyword evidence="1" id="KW-0472">Membrane</keyword>